<feature type="domain" description="Chitin-binding type-1" evidence="5">
    <location>
        <begin position="127"/>
        <end position="185"/>
    </location>
</feature>
<evidence type="ECO:0000313" key="6">
    <source>
        <dbReference type="EMBL" id="KAK8151037.1"/>
    </source>
</evidence>
<evidence type="ECO:0000256" key="1">
    <source>
        <dbReference type="ARBA" id="ARBA00022669"/>
    </source>
</evidence>
<dbReference type="SMART" id="SM00270">
    <property type="entry name" value="ChtBD1"/>
    <property type="match status" value="2"/>
</dbReference>
<dbReference type="PANTHER" id="PTHR47849:SF12">
    <property type="match status" value="1"/>
</dbReference>
<accession>A0ABR1XEH9</accession>
<keyword evidence="2 3" id="KW-1015">Disulfide bond</keyword>
<feature type="disulfide bond" evidence="3">
    <location>
        <begin position="77"/>
        <end position="91"/>
    </location>
</feature>
<dbReference type="InterPro" id="IPR001002">
    <property type="entry name" value="Chitin-bd_1"/>
</dbReference>
<evidence type="ECO:0000256" key="4">
    <source>
        <dbReference type="SAM" id="SignalP"/>
    </source>
</evidence>
<keyword evidence="7" id="KW-1185">Reference proteome</keyword>
<dbReference type="InterPro" id="IPR036861">
    <property type="entry name" value="Endochitinase-like_sf"/>
</dbReference>
<protein>
    <recommendedName>
        <fullName evidence="5">Chitin-binding type-1 domain-containing protein</fullName>
    </recommendedName>
</protein>
<gene>
    <name evidence="6" type="ORF">IWX90DRAFT_134890</name>
</gene>
<feature type="disulfide bond" evidence="3">
    <location>
        <begin position="179"/>
        <end position="183"/>
    </location>
</feature>
<comment type="caution">
    <text evidence="3">Lacks conserved residue(s) required for the propagation of feature annotation.</text>
</comment>
<evidence type="ECO:0000256" key="2">
    <source>
        <dbReference type="ARBA" id="ARBA00023157"/>
    </source>
</evidence>
<feature type="domain" description="Chitin-binding type-1" evidence="5">
    <location>
        <begin position="57"/>
        <end position="104"/>
    </location>
</feature>
<keyword evidence="4" id="KW-0732">Signal</keyword>
<dbReference type="SUPFAM" id="SSF57016">
    <property type="entry name" value="Plant lectins/antimicrobial peptides"/>
    <property type="match status" value="2"/>
</dbReference>
<keyword evidence="1 3" id="KW-0147">Chitin-binding</keyword>
<comment type="caution">
    <text evidence="6">The sequence shown here is derived from an EMBL/GenBank/DDBJ whole genome shotgun (WGS) entry which is preliminary data.</text>
</comment>
<sequence length="241" mass="24339">MMMMMMTTPLSFLALLLATLAALVAAQATNGTLEANGTATNMTNSTWATQPLPLTADEKCGPENGNWTCLIDGVFPCCSAEGFCGGTTNDCGEGCQAGFGKCALPSSYTLGNPACSWSSQGTSPRCDGQCGVDKNNARCDAGLGPDALAEFGVFKYGPCCSKYGFCGNTSKHCEIIQGCQSGCTGGDPSSSSSAAAATVTVMASASTANSSATGASNAMGVPYSSSGFVVMMGLVWATTRL</sequence>
<feature type="signal peptide" evidence="4">
    <location>
        <begin position="1"/>
        <end position="26"/>
    </location>
</feature>
<dbReference type="Proteomes" id="UP001456524">
    <property type="component" value="Unassembled WGS sequence"/>
</dbReference>
<evidence type="ECO:0000259" key="5">
    <source>
        <dbReference type="PROSITE" id="PS50941"/>
    </source>
</evidence>
<organism evidence="6 7">
    <name type="scientific">Phyllosticta citrichinensis</name>
    <dbReference type="NCBI Taxonomy" id="1130410"/>
    <lineage>
        <taxon>Eukaryota</taxon>
        <taxon>Fungi</taxon>
        <taxon>Dikarya</taxon>
        <taxon>Ascomycota</taxon>
        <taxon>Pezizomycotina</taxon>
        <taxon>Dothideomycetes</taxon>
        <taxon>Dothideomycetes incertae sedis</taxon>
        <taxon>Botryosphaeriales</taxon>
        <taxon>Phyllostictaceae</taxon>
        <taxon>Phyllosticta</taxon>
    </lineage>
</organism>
<dbReference type="Gene3D" id="3.30.60.10">
    <property type="entry name" value="Endochitinase-like"/>
    <property type="match status" value="2"/>
</dbReference>
<evidence type="ECO:0000313" key="7">
    <source>
        <dbReference type="Proteomes" id="UP001456524"/>
    </source>
</evidence>
<evidence type="ECO:0000256" key="3">
    <source>
        <dbReference type="PROSITE-ProRule" id="PRU00261"/>
    </source>
</evidence>
<feature type="chain" id="PRO_5046853167" description="Chitin-binding type-1 domain-containing protein" evidence="4">
    <location>
        <begin position="27"/>
        <end position="241"/>
    </location>
</feature>
<proteinExistence type="predicted"/>
<name>A0ABR1XEH9_9PEZI</name>
<reference evidence="6 7" key="1">
    <citation type="journal article" date="2022" name="G3 (Bethesda)">
        <title>Enemy or ally: a genomic approach to elucidate the lifestyle of Phyllosticta citrichinaensis.</title>
        <authorList>
            <person name="Buijs V.A."/>
            <person name="Groenewald J.Z."/>
            <person name="Haridas S."/>
            <person name="LaButti K.M."/>
            <person name="Lipzen A."/>
            <person name="Martin F.M."/>
            <person name="Barry K."/>
            <person name="Grigoriev I.V."/>
            <person name="Crous P.W."/>
            <person name="Seidl M.F."/>
        </authorList>
    </citation>
    <scope>NUCLEOTIDE SEQUENCE [LARGE SCALE GENOMIC DNA]</scope>
    <source>
        <strain evidence="6 7">CBS 129764</strain>
    </source>
</reference>
<dbReference type="PANTHER" id="PTHR47849">
    <property type="entry name" value="CHITIN-BINDING LECTIN 1"/>
    <property type="match status" value="1"/>
</dbReference>
<dbReference type="PROSITE" id="PS50941">
    <property type="entry name" value="CHIT_BIND_I_2"/>
    <property type="match status" value="2"/>
</dbReference>
<feature type="disulfide bond" evidence="3">
    <location>
        <begin position="159"/>
        <end position="173"/>
    </location>
</feature>
<dbReference type="EMBL" id="JBBWUH010000021">
    <property type="protein sequence ID" value="KAK8151037.1"/>
    <property type="molecule type" value="Genomic_DNA"/>
</dbReference>